<protein>
    <recommendedName>
        <fullName evidence="4">Type II secretion system protein</fullName>
    </recommendedName>
</protein>
<name>A0A6N4SV42_CYTH3</name>
<feature type="transmembrane region" description="Helical" evidence="1">
    <location>
        <begin position="12"/>
        <end position="37"/>
    </location>
</feature>
<keyword evidence="1" id="KW-0812">Transmembrane</keyword>
<evidence type="ECO:0000256" key="1">
    <source>
        <dbReference type="SAM" id="Phobius"/>
    </source>
</evidence>
<dbReference type="AlphaFoldDB" id="A0A6N4SV42"/>
<sequence length="116" mass="12842">MIVSLRLKAAGIIEIVIAMLIICVVMIGSSVLYARLLDGSKGMLRMKAECAATEIYAKTLREKSFVAEEGIIHEMQFIKEISTEPATEGLCKVSIKLLNEKGALIYHFNALTRIQK</sequence>
<dbReference type="Proteomes" id="UP000001822">
    <property type="component" value="Chromosome"/>
</dbReference>
<keyword evidence="1" id="KW-0472">Membrane</keyword>
<evidence type="ECO:0000313" key="3">
    <source>
        <dbReference type="Proteomes" id="UP000001822"/>
    </source>
</evidence>
<gene>
    <name evidence="2" type="ordered locus">CHU_3201</name>
</gene>
<keyword evidence="3" id="KW-1185">Reference proteome</keyword>
<dbReference type="KEGG" id="chu:CHU_3201"/>
<evidence type="ECO:0000313" key="2">
    <source>
        <dbReference type="EMBL" id="ABG60441.1"/>
    </source>
</evidence>
<proteinExistence type="predicted"/>
<reference evidence="2 3" key="1">
    <citation type="journal article" date="2007" name="Appl. Environ. Microbiol.">
        <title>Genome sequence of the cellulolytic gliding bacterium Cytophaga hutchinsonii.</title>
        <authorList>
            <person name="Xie G."/>
            <person name="Bruce D.C."/>
            <person name="Challacombe J.F."/>
            <person name="Chertkov O."/>
            <person name="Detter J.C."/>
            <person name="Gilna P."/>
            <person name="Han C.S."/>
            <person name="Lucas S."/>
            <person name="Misra M."/>
            <person name="Myers G.L."/>
            <person name="Richardson P."/>
            <person name="Tapia R."/>
            <person name="Thayer N."/>
            <person name="Thompson L.S."/>
            <person name="Brettin T.S."/>
            <person name="Henrissat B."/>
            <person name="Wilson D.B."/>
            <person name="McBride M.J."/>
        </authorList>
    </citation>
    <scope>NUCLEOTIDE SEQUENCE [LARGE SCALE GENOMIC DNA]</scope>
    <source>
        <strain evidence="3">ATCC 33406 / DSM 1761 / CIP 103989 / NBRC 15051 / NCIMB 9469 / D465</strain>
    </source>
</reference>
<dbReference type="EMBL" id="CP000383">
    <property type="protein sequence ID" value="ABG60441.1"/>
    <property type="molecule type" value="Genomic_DNA"/>
</dbReference>
<organism evidence="2 3">
    <name type="scientific">Cytophaga hutchinsonii (strain ATCC 33406 / DSM 1761 / CIP 103989 / NBRC 15051 / NCIMB 9469 / D465)</name>
    <dbReference type="NCBI Taxonomy" id="269798"/>
    <lineage>
        <taxon>Bacteria</taxon>
        <taxon>Pseudomonadati</taxon>
        <taxon>Bacteroidota</taxon>
        <taxon>Cytophagia</taxon>
        <taxon>Cytophagales</taxon>
        <taxon>Cytophagaceae</taxon>
        <taxon>Cytophaga</taxon>
    </lineage>
</organism>
<accession>A0A6N4SV42</accession>
<evidence type="ECO:0008006" key="4">
    <source>
        <dbReference type="Google" id="ProtNLM"/>
    </source>
</evidence>
<keyword evidence="1" id="KW-1133">Transmembrane helix</keyword>